<dbReference type="Pfam" id="PF07693">
    <property type="entry name" value="KAP_NTPase"/>
    <property type="match status" value="1"/>
</dbReference>
<comment type="caution">
    <text evidence="2">The sequence shown here is derived from an EMBL/GenBank/DDBJ whole genome shotgun (WGS) entry which is preliminary data.</text>
</comment>
<dbReference type="AlphaFoldDB" id="A0A5C4S1U9"/>
<dbReference type="EMBL" id="VDCI01000002">
    <property type="protein sequence ID" value="TNJ37434.1"/>
    <property type="molecule type" value="Genomic_DNA"/>
</dbReference>
<dbReference type="Gene3D" id="3.40.50.300">
    <property type="entry name" value="P-loop containing nucleotide triphosphate hydrolases"/>
    <property type="match status" value="1"/>
</dbReference>
<dbReference type="PANTHER" id="PTHR22674">
    <property type="entry name" value="NTPASE, KAP FAMILY P-LOOP DOMAIN-CONTAINING 1"/>
    <property type="match status" value="1"/>
</dbReference>
<reference evidence="2 3" key="1">
    <citation type="submission" date="2019-05" db="EMBL/GenBank/DDBJ databases">
        <title>Draft Whole-Genome sequence of the green sulfur bacterium Prosthecochloris vibrioformis DSM 260.</title>
        <authorList>
            <person name="Meyer T.E."/>
            <person name="Kyndt J.A."/>
        </authorList>
    </citation>
    <scope>NUCLEOTIDE SEQUENCE [LARGE SCALE GENOMIC DNA]</scope>
    <source>
        <strain evidence="2 3">DSM 260</strain>
    </source>
</reference>
<dbReference type="SUPFAM" id="SSF52540">
    <property type="entry name" value="P-loop containing nucleoside triphosphate hydrolases"/>
    <property type="match status" value="1"/>
</dbReference>
<accession>A0A5C4S1U9</accession>
<dbReference type="PANTHER" id="PTHR22674:SF6">
    <property type="entry name" value="NTPASE KAP FAMILY P-LOOP DOMAIN-CONTAINING PROTEIN 1"/>
    <property type="match status" value="1"/>
</dbReference>
<evidence type="ECO:0000313" key="2">
    <source>
        <dbReference type="EMBL" id="TNJ37434.1"/>
    </source>
</evidence>
<dbReference type="Proteomes" id="UP000309544">
    <property type="component" value="Unassembled WGS sequence"/>
</dbReference>
<dbReference type="InterPro" id="IPR027417">
    <property type="entry name" value="P-loop_NTPase"/>
</dbReference>
<dbReference type="InterPro" id="IPR011646">
    <property type="entry name" value="KAP_P-loop"/>
</dbReference>
<dbReference type="RefSeq" id="WP_139626355.1">
    <property type="nucleotide sequence ID" value="NZ_VDCI01000002.1"/>
</dbReference>
<name>A0A5C4S1U9_PROVB</name>
<evidence type="ECO:0000313" key="3">
    <source>
        <dbReference type="Proteomes" id="UP000309544"/>
    </source>
</evidence>
<sequence>MSSLSTDHPISTPSDDLLNRSSAISSFVKQVLELDPSFGFVVGVLGLWGSGKTSFLNLARLDLEKSGVTVLDFNPWMFSGADHLVELFFAEISAQLKLKEMKEVGELLESFSGLFSDMGWVPFVGPWAEGLRLVSENVGKVLQHKKGGVRELRDKVNGALSQLDKPIVIVLDDIDRLSTNEIREVFKLVRLTASFPNIIYVLAFDRLRVEQALQEQGISGRDYLEKILQVTVDLPVISYQVLTKQISAVLDEAFA</sequence>
<protein>
    <recommendedName>
        <fullName evidence="1">KAP NTPase domain-containing protein</fullName>
    </recommendedName>
</protein>
<organism evidence="2 3">
    <name type="scientific">Prosthecochloris vibrioformis</name>
    <name type="common">Chlorobium vibrioforme</name>
    <dbReference type="NCBI Taxonomy" id="1098"/>
    <lineage>
        <taxon>Bacteria</taxon>
        <taxon>Pseudomonadati</taxon>
        <taxon>Chlorobiota</taxon>
        <taxon>Chlorobiia</taxon>
        <taxon>Chlorobiales</taxon>
        <taxon>Chlorobiaceae</taxon>
        <taxon>Prosthecochloris</taxon>
    </lineage>
</organism>
<gene>
    <name evidence="2" type="ORF">FGF68_04300</name>
</gene>
<dbReference type="InterPro" id="IPR052754">
    <property type="entry name" value="NTPase_KAP_P-loop"/>
</dbReference>
<evidence type="ECO:0000259" key="1">
    <source>
        <dbReference type="Pfam" id="PF07693"/>
    </source>
</evidence>
<keyword evidence="3" id="KW-1185">Reference proteome</keyword>
<feature type="domain" description="KAP NTPase" evidence="1">
    <location>
        <begin position="21"/>
        <end position="252"/>
    </location>
</feature>
<proteinExistence type="predicted"/>